<dbReference type="PANTHER" id="PTHR10334">
    <property type="entry name" value="CYSTEINE-RICH SECRETORY PROTEIN-RELATED"/>
    <property type="match status" value="1"/>
</dbReference>
<sequence length="505" mass="56754">MEVFILSLAAWTVSIAFALNSGKDYCHIYGEAHTFCKYQGIPKDCQGLVRGVENFEKVSILSFHNKVRSKVASGNERKSFNGKLYSAADMTELDWDDELANIAQRWADQCIPNEHDLIRASGEFQFVGQNVATTWTADKNAKPNWENAIKLWYAEVKNFDSEIISNFQPPSSFAVYGHFTQLIWANTRFVGCGYSSFRSSMFKNLPYAHLYVCNYGPAGNFLNHSVYKFGKPCSQCPRGFTCSNEFEGLCKMNRNAIAVVPSKLSTFDSSLTSTELTTTNSPILSRLKFPKVPFKLSKPKALVHNPFNFSSPFRRPNIIDLSSRSLSSFRTASDNKEDFGSVTLPCSLLGIDKLCNFIYQGEKWHSEGNFVSSSVPTRKTTELILESPLEPDSNSLTGRYCLRIEFIRYVRITKEITRFNMTSENLVIRLNPSQGKQIEIPIAVLSTNEKEWLEAKVTISGFKSRSNLSLKQSGPNLLRGKIPILRSNILINISIGNILLENGAC</sequence>
<evidence type="ECO:0000313" key="3">
    <source>
        <dbReference type="EMBL" id="KAK2709195.1"/>
    </source>
</evidence>
<feature type="chain" id="PRO_5041643252" description="SCP domain-containing protein" evidence="1">
    <location>
        <begin position="19"/>
        <end position="505"/>
    </location>
</feature>
<keyword evidence="4" id="KW-1185">Reference proteome</keyword>
<dbReference type="SMART" id="SM00198">
    <property type="entry name" value="SCP"/>
    <property type="match status" value="1"/>
</dbReference>
<dbReference type="Proteomes" id="UP001187531">
    <property type="component" value="Unassembled WGS sequence"/>
</dbReference>
<comment type="caution">
    <text evidence="3">The sequence shown here is derived from an EMBL/GenBank/DDBJ whole genome shotgun (WGS) entry which is preliminary data.</text>
</comment>
<dbReference type="InterPro" id="IPR002413">
    <property type="entry name" value="V5_allergen-like"/>
</dbReference>
<evidence type="ECO:0000259" key="2">
    <source>
        <dbReference type="SMART" id="SM00198"/>
    </source>
</evidence>
<feature type="domain" description="SCP" evidence="2">
    <location>
        <begin position="55"/>
        <end position="223"/>
    </location>
</feature>
<dbReference type="PROSITE" id="PS01009">
    <property type="entry name" value="CRISP_1"/>
    <property type="match status" value="1"/>
</dbReference>
<dbReference type="PRINTS" id="PR00837">
    <property type="entry name" value="V5TPXLIKE"/>
</dbReference>
<feature type="signal peptide" evidence="1">
    <location>
        <begin position="1"/>
        <end position="18"/>
    </location>
</feature>
<dbReference type="AlphaFoldDB" id="A0AA88HBX7"/>
<dbReference type="InterPro" id="IPR018244">
    <property type="entry name" value="Allrgn_V5/Tpx1_CS"/>
</dbReference>
<organism evidence="3 4">
    <name type="scientific">Artemia franciscana</name>
    <name type="common">Brine shrimp</name>
    <name type="synonym">Artemia sanfranciscana</name>
    <dbReference type="NCBI Taxonomy" id="6661"/>
    <lineage>
        <taxon>Eukaryota</taxon>
        <taxon>Metazoa</taxon>
        <taxon>Ecdysozoa</taxon>
        <taxon>Arthropoda</taxon>
        <taxon>Crustacea</taxon>
        <taxon>Branchiopoda</taxon>
        <taxon>Anostraca</taxon>
        <taxon>Artemiidae</taxon>
        <taxon>Artemia</taxon>
    </lineage>
</organism>
<dbReference type="Pfam" id="PF00188">
    <property type="entry name" value="CAP"/>
    <property type="match status" value="1"/>
</dbReference>
<dbReference type="InterPro" id="IPR035940">
    <property type="entry name" value="CAP_sf"/>
</dbReference>
<dbReference type="EMBL" id="JAVRJZ010000017">
    <property type="protein sequence ID" value="KAK2709195.1"/>
    <property type="molecule type" value="Genomic_DNA"/>
</dbReference>
<reference evidence="3" key="1">
    <citation type="submission" date="2023-07" db="EMBL/GenBank/DDBJ databases">
        <title>Chromosome-level genome assembly of Artemia franciscana.</title>
        <authorList>
            <person name="Jo E."/>
        </authorList>
    </citation>
    <scope>NUCLEOTIDE SEQUENCE</scope>
    <source>
        <tissue evidence="3">Whole body</tissue>
    </source>
</reference>
<dbReference type="Gene3D" id="3.40.33.10">
    <property type="entry name" value="CAP"/>
    <property type="match status" value="1"/>
</dbReference>
<evidence type="ECO:0000256" key="1">
    <source>
        <dbReference type="SAM" id="SignalP"/>
    </source>
</evidence>
<evidence type="ECO:0000313" key="4">
    <source>
        <dbReference type="Proteomes" id="UP001187531"/>
    </source>
</evidence>
<protein>
    <recommendedName>
        <fullName evidence="2">SCP domain-containing protein</fullName>
    </recommendedName>
</protein>
<dbReference type="PROSITE" id="PS01010">
    <property type="entry name" value="CRISP_2"/>
    <property type="match status" value="1"/>
</dbReference>
<keyword evidence="1" id="KW-0732">Signal</keyword>
<accession>A0AA88HBX7</accession>
<name>A0AA88HBX7_ARTSF</name>
<gene>
    <name evidence="3" type="ORF">QYM36_013006</name>
</gene>
<dbReference type="InterPro" id="IPR001283">
    <property type="entry name" value="CRISP-related"/>
</dbReference>
<dbReference type="PRINTS" id="PR00838">
    <property type="entry name" value="V5ALLERGEN"/>
</dbReference>
<proteinExistence type="predicted"/>
<dbReference type="GO" id="GO:0005576">
    <property type="term" value="C:extracellular region"/>
    <property type="evidence" value="ECO:0007669"/>
    <property type="project" value="InterPro"/>
</dbReference>
<dbReference type="InterPro" id="IPR014044">
    <property type="entry name" value="CAP_dom"/>
</dbReference>
<dbReference type="SUPFAM" id="SSF55797">
    <property type="entry name" value="PR-1-like"/>
    <property type="match status" value="1"/>
</dbReference>
<dbReference type="CDD" id="cd05380">
    <property type="entry name" value="CAP_euk"/>
    <property type="match status" value="1"/>
</dbReference>